<feature type="transmembrane region" description="Helical" evidence="9">
    <location>
        <begin position="95"/>
        <end position="120"/>
    </location>
</feature>
<feature type="region of interest" description="Disordered" evidence="8">
    <location>
        <begin position="18"/>
        <end position="37"/>
    </location>
</feature>
<feature type="transmembrane region" description="Helical" evidence="9">
    <location>
        <begin position="272"/>
        <end position="300"/>
    </location>
</feature>
<reference evidence="10 11" key="1">
    <citation type="submission" date="2023-07" db="EMBL/GenBank/DDBJ databases">
        <title>Sorghum-associated microbial communities from plants grown in Nebraska, USA.</title>
        <authorList>
            <person name="Schachtman D."/>
        </authorList>
    </citation>
    <scope>NUCLEOTIDE SEQUENCE [LARGE SCALE GENOMIC DNA]</scope>
    <source>
        <strain evidence="10 11">DS1316</strain>
    </source>
</reference>
<comment type="similarity">
    <text evidence="2">Belongs to the autoinducer-2 exporter (AI-2E) (TC 2.A.86) family.</text>
</comment>
<keyword evidence="6 9" id="KW-1133">Transmembrane helix</keyword>
<dbReference type="InterPro" id="IPR002549">
    <property type="entry name" value="AI-2E-like"/>
</dbReference>
<evidence type="ECO:0000256" key="7">
    <source>
        <dbReference type="ARBA" id="ARBA00023136"/>
    </source>
</evidence>
<feature type="compositionally biased region" description="Low complexity" evidence="8">
    <location>
        <begin position="549"/>
        <end position="560"/>
    </location>
</feature>
<accession>A0ABU1LRS2</accession>
<dbReference type="Pfam" id="PF01594">
    <property type="entry name" value="AI-2E_transport"/>
    <property type="match status" value="2"/>
</dbReference>
<feature type="transmembrane region" description="Helical" evidence="9">
    <location>
        <begin position="50"/>
        <end position="83"/>
    </location>
</feature>
<feature type="compositionally biased region" description="Low complexity" evidence="8">
    <location>
        <begin position="574"/>
        <end position="586"/>
    </location>
</feature>
<comment type="subcellular location">
    <subcellularLocation>
        <location evidence="1">Cell membrane</location>
        <topology evidence="1">Multi-pass membrane protein</topology>
    </subcellularLocation>
</comment>
<evidence type="ECO:0000256" key="9">
    <source>
        <dbReference type="SAM" id="Phobius"/>
    </source>
</evidence>
<evidence type="ECO:0000313" key="11">
    <source>
        <dbReference type="Proteomes" id="UP001264340"/>
    </source>
</evidence>
<keyword evidence="11" id="KW-1185">Reference proteome</keyword>
<evidence type="ECO:0000256" key="2">
    <source>
        <dbReference type="ARBA" id="ARBA00009773"/>
    </source>
</evidence>
<protein>
    <submittedName>
        <fullName evidence="10">PurR-regulated permease PerM</fullName>
    </submittedName>
</protein>
<proteinExistence type="inferred from homology"/>
<evidence type="ECO:0000256" key="6">
    <source>
        <dbReference type="ARBA" id="ARBA00022989"/>
    </source>
</evidence>
<dbReference type="PANTHER" id="PTHR21716">
    <property type="entry name" value="TRANSMEMBRANE PROTEIN"/>
    <property type="match status" value="1"/>
</dbReference>
<feature type="region of interest" description="Disordered" evidence="8">
    <location>
        <begin position="490"/>
        <end position="588"/>
    </location>
</feature>
<evidence type="ECO:0000256" key="4">
    <source>
        <dbReference type="ARBA" id="ARBA00022475"/>
    </source>
</evidence>
<dbReference type="PANTHER" id="PTHR21716:SF53">
    <property type="entry name" value="PERMEASE PERM-RELATED"/>
    <property type="match status" value="1"/>
</dbReference>
<feature type="transmembrane region" description="Helical" evidence="9">
    <location>
        <begin position="333"/>
        <end position="351"/>
    </location>
</feature>
<dbReference type="EMBL" id="JAVDRP010000004">
    <property type="protein sequence ID" value="MDR6409230.1"/>
    <property type="molecule type" value="Genomic_DNA"/>
</dbReference>
<feature type="compositionally biased region" description="Basic and acidic residues" evidence="8">
    <location>
        <begin position="18"/>
        <end position="27"/>
    </location>
</feature>
<name>A0ABU1LRS2_9BURK</name>
<keyword evidence="3" id="KW-0813">Transport</keyword>
<feature type="region of interest" description="Disordered" evidence="8">
    <location>
        <begin position="168"/>
        <end position="191"/>
    </location>
</feature>
<keyword evidence="5 9" id="KW-0812">Transmembrane</keyword>
<keyword evidence="7 9" id="KW-0472">Membrane</keyword>
<evidence type="ECO:0000256" key="3">
    <source>
        <dbReference type="ARBA" id="ARBA00022448"/>
    </source>
</evidence>
<feature type="compositionally biased region" description="Low complexity" evidence="8">
    <location>
        <begin position="177"/>
        <end position="190"/>
    </location>
</feature>
<evidence type="ECO:0000256" key="8">
    <source>
        <dbReference type="SAM" id="MobiDB-lite"/>
    </source>
</evidence>
<dbReference type="Proteomes" id="UP001264340">
    <property type="component" value="Unassembled WGS sequence"/>
</dbReference>
<gene>
    <name evidence="10" type="ORF">J2804_002634</name>
</gene>
<keyword evidence="4" id="KW-1003">Cell membrane</keyword>
<feature type="transmembrane region" description="Helical" evidence="9">
    <location>
        <begin position="306"/>
        <end position="326"/>
    </location>
</feature>
<evidence type="ECO:0000313" key="10">
    <source>
        <dbReference type="EMBL" id="MDR6409230.1"/>
    </source>
</evidence>
<evidence type="ECO:0000256" key="5">
    <source>
        <dbReference type="ARBA" id="ARBA00022692"/>
    </source>
</evidence>
<sequence length="732" mass="77240">MRSGCLAALAPSIRREPVQNDEVKDSPDQPGPRPATRIQAPPAAFGIEGLIALAVGVTVVACLYFARAVLIPMTLAILLSFLVAPLAKSLARLKLGHVASVFAAVTISVSVIGLLGAVIANQLTDLAAGMPRYQVTVEHKLEAVHKVTIGRLSHLAGMAGQALQRATVEPAQREAPRNGAPAASGAASAALPVEVREPAPTPFELARRVLSPAISPLETAFIVFVVMVVILLQRDDLRDRAIRLFGSRDLHRTTTVMDEAARRLSRYFVSQLGLNAGLGVAIGGGLFLIGVPSPILWGILAALLRLVPYVGIWIAAALATVLAAAVSPGWSMAIWSIALFVIVELLVGQVVEPLLYGRSTGLSPFSVVVAAIFWSWIWGPIGLIVSTPLTLCLLVLGRHVRRLEFLDVLLGDQPALTPVENFYQRALAGDPDEAIEQAEVWLRERSLSAYYDEVAIKGLQLAANDVLRGSVTAAQLARIEASTNDLVDGLDGYDDRVPAKPTPSTQESANLVGPIAPWREAGTEPAAKPVVEAGDADRDAAQRMTPRMTSNTSASAADSTMPATAPAATGDTSGQRAGQLAAQRAGPTRHAASNRVLCIPGRGPLDPLATTILLQLLGKHGFISRAVPHEAVSRASIETLDADDVGTICILYLQIEGIPSHLRNLVKRIRARLPNVAIVVGLWTAQDVEKWSGDLQGALGAECHAASLQEMLAACGRIEAPTSGESLAVVNA</sequence>
<feature type="transmembrane region" description="Helical" evidence="9">
    <location>
        <begin position="371"/>
        <end position="396"/>
    </location>
</feature>
<organism evidence="10 11">
    <name type="scientific">Paraburkholderia terricola</name>
    <dbReference type="NCBI Taxonomy" id="169427"/>
    <lineage>
        <taxon>Bacteria</taxon>
        <taxon>Pseudomonadati</taxon>
        <taxon>Pseudomonadota</taxon>
        <taxon>Betaproteobacteria</taxon>
        <taxon>Burkholderiales</taxon>
        <taxon>Burkholderiaceae</taxon>
        <taxon>Paraburkholderia</taxon>
    </lineage>
</organism>
<comment type="caution">
    <text evidence="10">The sequence shown here is derived from an EMBL/GenBank/DDBJ whole genome shotgun (WGS) entry which is preliminary data.</text>
</comment>
<evidence type="ECO:0000256" key="1">
    <source>
        <dbReference type="ARBA" id="ARBA00004651"/>
    </source>
</evidence>
<feature type="transmembrane region" description="Helical" evidence="9">
    <location>
        <begin position="213"/>
        <end position="232"/>
    </location>
</feature>